<comment type="function">
    <text evidence="10">Catalyzes the transfer of pyrophosphate from adenosine triphosphate (ATP) to 6-hydroxymethyl-7,8-dihydropterin, an enzymatic step in folate biosynthesis pathway.</text>
</comment>
<proteinExistence type="inferred from homology"/>
<dbReference type="Gene3D" id="3.30.70.560">
    <property type="entry name" value="7,8-Dihydro-6-hydroxymethylpterin-pyrophosphokinase HPPK"/>
    <property type="match status" value="1"/>
</dbReference>
<evidence type="ECO:0000256" key="12">
    <source>
        <dbReference type="ARBA" id="ARBA00033413"/>
    </source>
</evidence>
<name>A0A418ZUV6_9RHOB</name>
<dbReference type="GO" id="GO:0005524">
    <property type="term" value="F:ATP binding"/>
    <property type="evidence" value="ECO:0007669"/>
    <property type="project" value="UniProtKB-KW"/>
</dbReference>
<dbReference type="EC" id="2.7.6.3" evidence="3"/>
<keyword evidence="7 14" id="KW-0418">Kinase</keyword>
<dbReference type="Pfam" id="PF01288">
    <property type="entry name" value="HPPK"/>
    <property type="match status" value="1"/>
</dbReference>
<evidence type="ECO:0000256" key="9">
    <source>
        <dbReference type="ARBA" id="ARBA00022909"/>
    </source>
</evidence>
<dbReference type="RefSeq" id="WP_119886747.1">
    <property type="nucleotide sequence ID" value="NZ_QZEV01000061.1"/>
</dbReference>
<comment type="similarity">
    <text evidence="2">Belongs to the HPPK family.</text>
</comment>
<evidence type="ECO:0000256" key="11">
    <source>
        <dbReference type="ARBA" id="ARBA00029766"/>
    </source>
</evidence>
<evidence type="ECO:0000256" key="1">
    <source>
        <dbReference type="ARBA" id="ARBA00005051"/>
    </source>
</evidence>
<dbReference type="Proteomes" id="UP000285530">
    <property type="component" value="Unassembled WGS sequence"/>
</dbReference>
<dbReference type="InterPro" id="IPR000550">
    <property type="entry name" value="Hppk"/>
</dbReference>
<dbReference type="CDD" id="cd00483">
    <property type="entry name" value="HPPK"/>
    <property type="match status" value="1"/>
</dbReference>
<comment type="pathway">
    <text evidence="1">Cofactor biosynthesis; tetrahydrofolate biosynthesis; 2-amino-4-hydroxy-6-hydroxymethyl-7,8-dihydropteridine diphosphate from 7,8-dihydroneopterin triphosphate: step 4/4.</text>
</comment>
<protein>
    <recommendedName>
        <fullName evidence="4">2-amino-4-hydroxy-6-hydroxymethyldihydropteridine pyrophosphokinase</fullName>
        <ecNumber evidence="3">2.7.6.3</ecNumber>
    </recommendedName>
    <alternativeName>
        <fullName evidence="11">6-hydroxymethyl-7,8-dihydropterin pyrophosphokinase</fullName>
    </alternativeName>
    <alternativeName>
        <fullName evidence="12">7,8-dihydro-6-hydroxymethylpterin-pyrophosphokinase</fullName>
    </alternativeName>
</protein>
<evidence type="ECO:0000259" key="13">
    <source>
        <dbReference type="Pfam" id="PF01288"/>
    </source>
</evidence>
<evidence type="ECO:0000256" key="4">
    <source>
        <dbReference type="ARBA" id="ARBA00016218"/>
    </source>
</evidence>
<reference evidence="14 15" key="1">
    <citation type="submission" date="2018-09" db="EMBL/GenBank/DDBJ databases">
        <title>Paracoccus onubensis nov. sp. a moderate halophilic bacterium isolated from Gruta de las Maravillas (Aracena, Spain).</title>
        <authorList>
            <person name="Jurado V."/>
            <person name="Gutierrez-Patricio S."/>
            <person name="Gonzalez-Pimentel J.L."/>
            <person name="Laiz L."/>
            <person name="Saiz-Jimenez C."/>
        </authorList>
    </citation>
    <scope>NUCLEOTIDE SEQUENCE [LARGE SCALE GENOMIC DNA]</scope>
    <source>
        <strain evidence="14 15">DSM 19484</strain>
    </source>
</reference>
<evidence type="ECO:0000256" key="6">
    <source>
        <dbReference type="ARBA" id="ARBA00022741"/>
    </source>
</evidence>
<dbReference type="InterPro" id="IPR035907">
    <property type="entry name" value="Hppk_sf"/>
</dbReference>
<evidence type="ECO:0000256" key="10">
    <source>
        <dbReference type="ARBA" id="ARBA00029409"/>
    </source>
</evidence>
<dbReference type="PANTHER" id="PTHR43071">
    <property type="entry name" value="2-AMINO-4-HYDROXY-6-HYDROXYMETHYLDIHYDROPTERIDINE PYROPHOSPHOKINASE"/>
    <property type="match status" value="1"/>
</dbReference>
<dbReference type="GO" id="GO:0016301">
    <property type="term" value="F:kinase activity"/>
    <property type="evidence" value="ECO:0007669"/>
    <property type="project" value="UniProtKB-KW"/>
</dbReference>
<sequence>MVNLSFGIVALGANLPRSQHDPVRTLRTTLNILHRTGGIAITAVSRIWRTPAVPAGSGPDYANAVALLHSELAAPALMATLHGIEADHGRDRSTGRWSARVLDLDLIALDRLILPDADHLRAWIDLPPADQARRTPDRLILPHPRLQDRAFVLAPLAEVAPGWTHPLTGISAARMLAALGPDAMRGMHPLGPCDLASLA</sequence>
<dbReference type="EMBL" id="QZEV01000061">
    <property type="protein sequence ID" value="RJL01897.1"/>
    <property type="molecule type" value="Genomic_DNA"/>
</dbReference>
<dbReference type="SUPFAM" id="SSF55083">
    <property type="entry name" value="6-hydroxymethyl-7,8-dihydropterin pyrophosphokinase, HPPK"/>
    <property type="match status" value="1"/>
</dbReference>
<accession>A0A418ZUV6</accession>
<dbReference type="NCBIfam" id="TIGR01498">
    <property type="entry name" value="folK"/>
    <property type="match status" value="1"/>
</dbReference>
<keyword evidence="15" id="KW-1185">Reference proteome</keyword>
<evidence type="ECO:0000256" key="3">
    <source>
        <dbReference type="ARBA" id="ARBA00013253"/>
    </source>
</evidence>
<evidence type="ECO:0000256" key="8">
    <source>
        <dbReference type="ARBA" id="ARBA00022840"/>
    </source>
</evidence>
<gene>
    <name evidence="14" type="primary">folK</name>
    <name evidence="14" type="ORF">D3P06_11775</name>
</gene>
<dbReference type="GO" id="GO:0046654">
    <property type="term" value="P:tetrahydrofolate biosynthetic process"/>
    <property type="evidence" value="ECO:0007669"/>
    <property type="project" value="UniProtKB-UniPathway"/>
</dbReference>
<keyword evidence="9" id="KW-0289">Folate biosynthesis</keyword>
<dbReference type="UniPathway" id="UPA00077">
    <property type="reaction ID" value="UER00155"/>
</dbReference>
<keyword evidence="5 14" id="KW-0808">Transferase</keyword>
<evidence type="ECO:0000313" key="14">
    <source>
        <dbReference type="EMBL" id="RJL01897.1"/>
    </source>
</evidence>
<comment type="caution">
    <text evidence="14">The sequence shown here is derived from an EMBL/GenBank/DDBJ whole genome shotgun (WGS) entry which is preliminary data.</text>
</comment>
<keyword evidence="6" id="KW-0547">Nucleotide-binding</keyword>
<evidence type="ECO:0000256" key="7">
    <source>
        <dbReference type="ARBA" id="ARBA00022777"/>
    </source>
</evidence>
<evidence type="ECO:0000256" key="2">
    <source>
        <dbReference type="ARBA" id="ARBA00005810"/>
    </source>
</evidence>
<keyword evidence="8" id="KW-0067">ATP-binding</keyword>
<dbReference type="GO" id="GO:0003848">
    <property type="term" value="F:2-amino-4-hydroxy-6-hydroxymethyldihydropteridine diphosphokinase activity"/>
    <property type="evidence" value="ECO:0007669"/>
    <property type="project" value="UniProtKB-EC"/>
</dbReference>
<evidence type="ECO:0000256" key="5">
    <source>
        <dbReference type="ARBA" id="ARBA00022679"/>
    </source>
</evidence>
<evidence type="ECO:0000313" key="15">
    <source>
        <dbReference type="Proteomes" id="UP000285530"/>
    </source>
</evidence>
<feature type="domain" description="7,8-dihydro-6-hydroxymethylpterin-pyrophosphokinase" evidence="13">
    <location>
        <begin position="8"/>
        <end position="161"/>
    </location>
</feature>
<dbReference type="PANTHER" id="PTHR43071:SF1">
    <property type="entry name" value="2-AMINO-4-HYDROXY-6-HYDROXYMETHYLDIHYDROPTERIDINE PYROPHOSPHOKINASE"/>
    <property type="match status" value="1"/>
</dbReference>
<organism evidence="14 15">
    <name type="scientific">Paracoccus aestuarii</name>
    <dbReference type="NCBI Taxonomy" id="453842"/>
    <lineage>
        <taxon>Bacteria</taxon>
        <taxon>Pseudomonadati</taxon>
        <taxon>Pseudomonadota</taxon>
        <taxon>Alphaproteobacteria</taxon>
        <taxon>Rhodobacterales</taxon>
        <taxon>Paracoccaceae</taxon>
        <taxon>Paracoccus</taxon>
    </lineage>
</organism>
<dbReference type="AlphaFoldDB" id="A0A418ZUV6"/>
<dbReference type="GO" id="GO:0046656">
    <property type="term" value="P:folic acid biosynthetic process"/>
    <property type="evidence" value="ECO:0007669"/>
    <property type="project" value="UniProtKB-KW"/>
</dbReference>
<dbReference type="OrthoDB" id="9808041at2"/>